<dbReference type="PROSITE" id="PS50082">
    <property type="entry name" value="WD_REPEATS_2"/>
    <property type="match status" value="2"/>
</dbReference>
<evidence type="ECO:0000256" key="3">
    <source>
        <dbReference type="PROSITE-ProRule" id="PRU00221"/>
    </source>
</evidence>
<dbReference type="Pfam" id="PF07635">
    <property type="entry name" value="PSCyt1"/>
    <property type="match status" value="1"/>
</dbReference>
<feature type="chain" id="PRO_5021711281" evidence="5">
    <location>
        <begin position="19"/>
        <end position="929"/>
    </location>
</feature>
<dbReference type="KEGG" id="bvo:Pan97_02500"/>
<dbReference type="CDD" id="cd00200">
    <property type="entry name" value="WD40"/>
    <property type="match status" value="1"/>
</dbReference>
<feature type="repeat" description="WD" evidence="3">
    <location>
        <begin position="337"/>
        <end position="378"/>
    </location>
</feature>
<dbReference type="OrthoDB" id="226265at2"/>
<protein>
    <submittedName>
        <fullName evidence="7">Chromosome partition protein Smc</fullName>
    </submittedName>
</protein>
<keyword evidence="8" id="KW-1185">Reference proteome</keyword>
<dbReference type="AlphaFoldDB" id="A0A518C240"/>
<keyword evidence="2" id="KW-0677">Repeat</keyword>
<proteinExistence type="predicted"/>
<organism evidence="7 8">
    <name type="scientific">Bremerella volcania</name>
    <dbReference type="NCBI Taxonomy" id="2527984"/>
    <lineage>
        <taxon>Bacteria</taxon>
        <taxon>Pseudomonadati</taxon>
        <taxon>Planctomycetota</taxon>
        <taxon>Planctomycetia</taxon>
        <taxon>Pirellulales</taxon>
        <taxon>Pirellulaceae</taxon>
        <taxon>Bremerella</taxon>
    </lineage>
</organism>
<evidence type="ECO:0000256" key="4">
    <source>
        <dbReference type="SAM" id="MobiDB-lite"/>
    </source>
</evidence>
<name>A0A518C240_9BACT</name>
<dbReference type="InterPro" id="IPR001680">
    <property type="entry name" value="WD40_rpt"/>
</dbReference>
<dbReference type="Pfam" id="PF00400">
    <property type="entry name" value="WD40"/>
    <property type="match status" value="3"/>
</dbReference>
<dbReference type="InterPro" id="IPR011047">
    <property type="entry name" value="Quinoprotein_ADH-like_sf"/>
</dbReference>
<gene>
    <name evidence="7" type="primary">smc_1</name>
    <name evidence="7" type="ORF">Pan97_02500</name>
</gene>
<feature type="region of interest" description="Disordered" evidence="4">
    <location>
        <begin position="636"/>
        <end position="669"/>
    </location>
</feature>
<accession>A0A518C240</accession>
<evidence type="ECO:0000259" key="6">
    <source>
        <dbReference type="Pfam" id="PF07635"/>
    </source>
</evidence>
<feature type="compositionally biased region" description="Basic and acidic residues" evidence="4">
    <location>
        <begin position="636"/>
        <end position="656"/>
    </location>
</feature>
<dbReference type="SMART" id="SM00320">
    <property type="entry name" value="WD40"/>
    <property type="match status" value="6"/>
</dbReference>
<evidence type="ECO:0000256" key="1">
    <source>
        <dbReference type="ARBA" id="ARBA00022574"/>
    </source>
</evidence>
<feature type="region of interest" description="Disordered" evidence="4">
    <location>
        <begin position="727"/>
        <end position="764"/>
    </location>
</feature>
<sequence precursor="true">MRYTFPLLVLFGLTTLAAAEDAKPAGDMVEKITYEDHVRPILREHCFTCHNQGDAKGGLNLESFGATLEGGASGEVVIPQDVGSSRLFALINGDETPEMPPGQDPIAQEKRDIIAKWIELGALENSGSKVKAKKKSGLAMEGPVTTGKPEGPAAMPEGLWKAPVMELHSSGAITAMAHSPWAPLVAIAGQKQIALYNTDTLKLLGVIPYPQGIPYILRFSRNGEVLMAGGGRGGYAGSVTLFNVRTGKPLVTVGDEYDAVLAADVSPDLSRVALGGPQRLVRIYSTADGSLLYEIKKHTDWVTSIAYSPDGVLLASADRSNGLFVWEAETAREYMNLQGHKEGINAVSWQPDSNVLASASSDNDVKLWAMIDGKNIKSFGAHGGGAEWVSYTHDGRMVTAGRDKVAKVWAGDGKELAKTPGFADLALRACFNHDGIKIVVGDWTGEIRVYKIEGMQELGKLKAVTPTYDEMIASLQTEIGAFDKAAADTSAAAAAAKQAFDNHLAAIENSKKASNDAKAAMDAAAKKIEELKKAIADSEAKQKQQEQEANAKDADSKKWAGEIAKAEQSLNQVNAKLANYGKQIQEKTSVLNAAKNAQAEHQKQLDDLKKQLAAQQQAIEAAKKKVADLDAKIAEATKQKESVADDQKESKQKEIDSLNGEKSAAQAEVDKLAAEAKKSTDAIAGKDGELKKDAEQIAAAEAQVKQLQEETNKANAEKANAEKAIATAKQNKQTADTQLASAKSTIEAAKKAKDEANKETGTQQNLIKQYDAEMKKQAEQLKKLEEGKLNVEKAMNDQAAAAKAAAEKAAAAKVELEALKKEKADFAAYPAKLQAEQQAMMTGIKTQEQQVAEAAAKQAEMEKQMEEKLAQIAKLQAELDKVMEEKSAVYAQLREHKQKVETSTDEMANAQAKLEELKRQAELLQTLYQ</sequence>
<evidence type="ECO:0000256" key="5">
    <source>
        <dbReference type="SAM" id="SignalP"/>
    </source>
</evidence>
<feature type="signal peptide" evidence="5">
    <location>
        <begin position="1"/>
        <end position="18"/>
    </location>
</feature>
<dbReference type="PROSITE" id="PS50294">
    <property type="entry name" value="WD_REPEATS_REGION"/>
    <property type="match status" value="2"/>
</dbReference>
<evidence type="ECO:0000256" key="2">
    <source>
        <dbReference type="ARBA" id="ARBA00022737"/>
    </source>
</evidence>
<feature type="domain" description="Cytochrome C Planctomycete-type" evidence="6">
    <location>
        <begin position="46"/>
        <end position="101"/>
    </location>
</feature>
<reference evidence="8" key="1">
    <citation type="submission" date="2019-02" db="EMBL/GenBank/DDBJ databases">
        <title>Deep-cultivation of Planctomycetes and their phenomic and genomic characterization uncovers novel biology.</title>
        <authorList>
            <person name="Wiegand S."/>
            <person name="Jogler M."/>
            <person name="Boedeker C."/>
            <person name="Pinto D."/>
            <person name="Vollmers J."/>
            <person name="Rivas-Marin E."/>
            <person name="Kohn T."/>
            <person name="Peeters S.H."/>
            <person name="Heuer A."/>
            <person name="Rast P."/>
            <person name="Oberbeckmann S."/>
            <person name="Bunk B."/>
            <person name="Jeske O."/>
            <person name="Meyerdierks A."/>
            <person name="Storesund J.E."/>
            <person name="Kallscheuer N."/>
            <person name="Luecker S."/>
            <person name="Lage O.M."/>
            <person name="Pohl T."/>
            <person name="Merkel B.J."/>
            <person name="Hornburger P."/>
            <person name="Mueller R.-W."/>
            <person name="Bruemmer F."/>
            <person name="Labrenz M."/>
            <person name="Spormann A.M."/>
            <person name="Op den Camp H."/>
            <person name="Overmann J."/>
            <person name="Amann R."/>
            <person name="Jetten M.S.M."/>
            <person name="Mascher T."/>
            <person name="Medema M.H."/>
            <person name="Devos D.P."/>
            <person name="Kaster A.-K."/>
            <person name="Ovreas L."/>
            <person name="Rohde M."/>
            <person name="Galperin M.Y."/>
            <person name="Jogler C."/>
        </authorList>
    </citation>
    <scope>NUCLEOTIDE SEQUENCE [LARGE SCALE GENOMIC DNA]</scope>
    <source>
        <strain evidence="8">Pan97</strain>
    </source>
</reference>
<dbReference type="PANTHER" id="PTHR19848">
    <property type="entry name" value="WD40 REPEAT PROTEIN"/>
    <property type="match status" value="1"/>
</dbReference>
<dbReference type="Gene3D" id="1.10.287.1490">
    <property type="match status" value="1"/>
</dbReference>
<dbReference type="InterPro" id="IPR015943">
    <property type="entry name" value="WD40/YVTN_repeat-like_dom_sf"/>
</dbReference>
<dbReference type="InterPro" id="IPR011429">
    <property type="entry name" value="Cyt_c_Planctomycete-type"/>
</dbReference>
<feature type="repeat" description="WD" evidence="3">
    <location>
        <begin position="295"/>
        <end position="336"/>
    </location>
</feature>
<feature type="compositionally biased region" description="Polar residues" evidence="4">
    <location>
        <begin position="730"/>
        <end position="744"/>
    </location>
</feature>
<dbReference type="RefSeq" id="WP_144969989.1">
    <property type="nucleotide sequence ID" value="NZ_CP036289.1"/>
</dbReference>
<keyword evidence="1 3" id="KW-0853">WD repeat</keyword>
<dbReference type="Gene3D" id="2.130.10.10">
    <property type="entry name" value="YVTN repeat-like/Quinoprotein amine dehydrogenase"/>
    <property type="match status" value="2"/>
</dbReference>
<dbReference type="Proteomes" id="UP000318626">
    <property type="component" value="Chromosome"/>
</dbReference>
<dbReference type="EMBL" id="CP036289">
    <property type="protein sequence ID" value="QDU73283.1"/>
    <property type="molecule type" value="Genomic_DNA"/>
</dbReference>
<dbReference type="PANTHER" id="PTHR19848:SF8">
    <property type="entry name" value="F-BOX AND WD REPEAT DOMAIN CONTAINING 7"/>
    <property type="match status" value="1"/>
</dbReference>
<evidence type="ECO:0000313" key="7">
    <source>
        <dbReference type="EMBL" id="QDU73283.1"/>
    </source>
</evidence>
<keyword evidence="5" id="KW-0732">Signal</keyword>
<evidence type="ECO:0000313" key="8">
    <source>
        <dbReference type="Proteomes" id="UP000318626"/>
    </source>
</evidence>
<dbReference type="SUPFAM" id="SSF50998">
    <property type="entry name" value="Quinoprotein alcohol dehydrogenase-like"/>
    <property type="match status" value="1"/>
</dbReference>
<feature type="compositionally biased region" description="Basic and acidic residues" evidence="4">
    <location>
        <begin position="748"/>
        <end position="758"/>
    </location>
</feature>